<keyword evidence="4 5" id="KW-0472">Membrane</keyword>
<keyword evidence="3 5" id="KW-1133">Transmembrane helix</keyword>
<dbReference type="PANTHER" id="PTHR43243">
    <property type="entry name" value="INNER MEMBRANE TRANSPORTER YGJI-RELATED"/>
    <property type="match status" value="1"/>
</dbReference>
<keyword evidence="2 5" id="KW-0812">Transmembrane</keyword>
<evidence type="ECO:0000256" key="3">
    <source>
        <dbReference type="ARBA" id="ARBA00022989"/>
    </source>
</evidence>
<dbReference type="GO" id="GO:0015171">
    <property type="term" value="F:amino acid transmembrane transporter activity"/>
    <property type="evidence" value="ECO:0007669"/>
    <property type="project" value="TreeGrafter"/>
</dbReference>
<name>A0A5B8VP23_9BACT</name>
<feature type="transmembrane region" description="Helical" evidence="5">
    <location>
        <begin position="225"/>
        <end position="248"/>
    </location>
</feature>
<feature type="transmembrane region" description="Helical" evidence="5">
    <location>
        <begin position="141"/>
        <end position="166"/>
    </location>
</feature>
<evidence type="ECO:0000313" key="6">
    <source>
        <dbReference type="EMBL" id="QEC72355.1"/>
    </source>
</evidence>
<dbReference type="KEGG" id="agi:FSB73_12415"/>
<dbReference type="Proteomes" id="UP000321291">
    <property type="component" value="Chromosome"/>
</dbReference>
<feature type="transmembrane region" description="Helical" evidence="5">
    <location>
        <begin position="186"/>
        <end position="204"/>
    </location>
</feature>
<dbReference type="GO" id="GO:0016020">
    <property type="term" value="C:membrane"/>
    <property type="evidence" value="ECO:0007669"/>
    <property type="project" value="UniProtKB-SubCell"/>
</dbReference>
<proteinExistence type="predicted"/>
<dbReference type="OrthoDB" id="860831at2"/>
<organism evidence="6 7">
    <name type="scientific">Arachidicoccus ginsenosidivorans</name>
    <dbReference type="NCBI Taxonomy" id="496057"/>
    <lineage>
        <taxon>Bacteria</taxon>
        <taxon>Pseudomonadati</taxon>
        <taxon>Bacteroidota</taxon>
        <taxon>Chitinophagia</taxon>
        <taxon>Chitinophagales</taxon>
        <taxon>Chitinophagaceae</taxon>
        <taxon>Arachidicoccus</taxon>
    </lineage>
</organism>
<keyword evidence="7" id="KW-1185">Reference proteome</keyword>
<feature type="transmembrane region" description="Helical" evidence="5">
    <location>
        <begin position="83"/>
        <end position="100"/>
    </location>
</feature>
<feature type="transmembrane region" description="Helical" evidence="5">
    <location>
        <begin position="32"/>
        <end position="53"/>
    </location>
</feature>
<dbReference type="PANTHER" id="PTHR43243:SF11">
    <property type="entry name" value="AMINO ACID PERMEASE_ SLC12A DOMAIN-CONTAINING PROTEIN"/>
    <property type="match status" value="1"/>
</dbReference>
<feature type="transmembrane region" description="Helical" evidence="5">
    <location>
        <begin position="268"/>
        <end position="293"/>
    </location>
</feature>
<evidence type="ECO:0000256" key="2">
    <source>
        <dbReference type="ARBA" id="ARBA00022692"/>
    </source>
</evidence>
<evidence type="ECO:0000256" key="4">
    <source>
        <dbReference type="ARBA" id="ARBA00023136"/>
    </source>
</evidence>
<dbReference type="InterPro" id="IPR002293">
    <property type="entry name" value="AA/rel_permease1"/>
</dbReference>
<dbReference type="Gene3D" id="1.20.1740.10">
    <property type="entry name" value="Amino acid/polyamine transporter I"/>
    <property type="match status" value="1"/>
</dbReference>
<evidence type="ECO:0000256" key="1">
    <source>
        <dbReference type="ARBA" id="ARBA00004141"/>
    </source>
</evidence>
<evidence type="ECO:0000256" key="5">
    <source>
        <dbReference type="SAM" id="Phobius"/>
    </source>
</evidence>
<dbReference type="Pfam" id="PF13520">
    <property type="entry name" value="AA_permease_2"/>
    <property type="match status" value="1"/>
</dbReference>
<feature type="transmembrane region" description="Helical" evidence="5">
    <location>
        <begin position="112"/>
        <end position="134"/>
    </location>
</feature>
<evidence type="ECO:0000313" key="7">
    <source>
        <dbReference type="Proteomes" id="UP000321291"/>
    </source>
</evidence>
<reference evidence="6 7" key="1">
    <citation type="journal article" date="2017" name="Int. J. Syst. Evol. Microbiol.">
        <title>Arachidicoccus ginsenosidivorans sp. nov., with ginsenoside-converting activity isolated from ginseng cultivating soil.</title>
        <authorList>
            <person name="Siddiqi M.Z."/>
            <person name="Aslam Z."/>
            <person name="Im W.T."/>
        </authorList>
    </citation>
    <scope>NUCLEOTIDE SEQUENCE [LARGE SCALE GENOMIC DNA]</scope>
    <source>
        <strain evidence="6 7">Gsoil 809</strain>
    </source>
</reference>
<accession>A0A5B8VP23</accession>
<feature type="transmembrane region" description="Helical" evidence="5">
    <location>
        <begin position="322"/>
        <end position="341"/>
    </location>
</feature>
<feature type="transmembrane region" description="Helical" evidence="5">
    <location>
        <begin position="347"/>
        <end position="366"/>
    </location>
</feature>
<dbReference type="RefSeq" id="WP_146782572.1">
    <property type="nucleotide sequence ID" value="NZ_CP042434.1"/>
</dbReference>
<sequence>MSHSKKLSEFSATAICGNDITSSCLYVSALTIAYAGQYAWLALLIVAGVLFLFRKIYGEVVGALPLNGGAYNVLLNTTSKSNASIAACLTILSYMTTAVISASEAMHYLKGIFPSISVMVATIILLTLFLLLVMSGISESSVVAAVIFTLHLAAMLLLIGSGIWFVIKHGLNIAALNFRTPLQGGFWTALFLGFSTAMLGISGFESSANFVEEQKPGIFRKTLRNMWIAVTVINPLMALTAVMVLPLVDVVQNKEALLSYLGQNTGGSWLATFISIDAVLVLSGALLTSYVGVNGLIKRMTLDRILPQFLLKENSRGSSPRILLLFYILCLSVLFITHGQLGPLAGVYTISFLLVMIYFGFGNFLLKIKRGRLPRPENATVASVTIAILAVAGALYGNVVTHAAYLIVFLQYFLPAIVIIFLLLSRNEILKYMLILVGHLSKHFKLFAAISRLHISRNLKKLTEQEFVYFTKADDISILNKVMMYVEENEITKRIKIVTVLKDESDVSASFMADLEVLDRAYPDIKIEYVQIHNATFGPETIKRLSDEWNIPINFMFISSPSDKFAHRVSDLGGVRLII</sequence>
<comment type="subcellular location">
    <subcellularLocation>
        <location evidence="1">Membrane</location>
        <topology evidence="1">Multi-pass membrane protein</topology>
    </subcellularLocation>
</comment>
<dbReference type="AlphaFoldDB" id="A0A5B8VP23"/>
<gene>
    <name evidence="6" type="ORF">FSB73_12415</name>
</gene>
<protein>
    <submittedName>
        <fullName evidence="6">APC family permease</fullName>
    </submittedName>
</protein>
<dbReference type="EMBL" id="CP042434">
    <property type="protein sequence ID" value="QEC72355.1"/>
    <property type="molecule type" value="Genomic_DNA"/>
</dbReference>
<feature type="transmembrane region" description="Helical" evidence="5">
    <location>
        <begin position="378"/>
        <end position="397"/>
    </location>
</feature>
<feature type="transmembrane region" description="Helical" evidence="5">
    <location>
        <begin position="403"/>
        <end position="424"/>
    </location>
</feature>